<keyword evidence="3" id="KW-1185">Reference proteome</keyword>
<reference evidence="2" key="1">
    <citation type="submission" date="2023-03" db="EMBL/GenBank/DDBJ databases">
        <title>Massive genome expansion in bonnet fungi (Mycena s.s.) driven by repeated elements and novel gene families across ecological guilds.</title>
        <authorList>
            <consortium name="Lawrence Berkeley National Laboratory"/>
            <person name="Harder C.B."/>
            <person name="Miyauchi S."/>
            <person name="Viragh M."/>
            <person name="Kuo A."/>
            <person name="Thoen E."/>
            <person name="Andreopoulos B."/>
            <person name="Lu D."/>
            <person name="Skrede I."/>
            <person name="Drula E."/>
            <person name="Henrissat B."/>
            <person name="Morin E."/>
            <person name="Kohler A."/>
            <person name="Barry K."/>
            <person name="LaButti K."/>
            <person name="Morin E."/>
            <person name="Salamov A."/>
            <person name="Lipzen A."/>
            <person name="Mereny Z."/>
            <person name="Hegedus B."/>
            <person name="Baldrian P."/>
            <person name="Stursova M."/>
            <person name="Weitz H."/>
            <person name="Taylor A."/>
            <person name="Grigoriev I.V."/>
            <person name="Nagy L.G."/>
            <person name="Martin F."/>
            <person name="Kauserud H."/>
        </authorList>
    </citation>
    <scope>NUCLEOTIDE SEQUENCE</scope>
    <source>
        <strain evidence="2">9284</strain>
    </source>
</reference>
<sequence>MSSISSPNVGPGDPEVANQIQVVSFMASAEMFLYGVYVVLFGFYVSILMSEKYCDQF</sequence>
<dbReference type="EMBL" id="JARKIF010000026">
    <property type="protein sequence ID" value="KAJ7614421.1"/>
    <property type="molecule type" value="Genomic_DNA"/>
</dbReference>
<dbReference type="AlphaFoldDB" id="A0AAD7BA42"/>
<evidence type="ECO:0000313" key="3">
    <source>
        <dbReference type="Proteomes" id="UP001221142"/>
    </source>
</evidence>
<evidence type="ECO:0000256" key="1">
    <source>
        <dbReference type="SAM" id="Phobius"/>
    </source>
</evidence>
<keyword evidence="1" id="KW-1133">Transmembrane helix</keyword>
<proteinExistence type="predicted"/>
<accession>A0AAD7BA42</accession>
<feature type="transmembrane region" description="Helical" evidence="1">
    <location>
        <begin position="31"/>
        <end position="49"/>
    </location>
</feature>
<dbReference type="Proteomes" id="UP001221142">
    <property type="component" value="Unassembled WGS sequence"/>
</dbReference>
<protein>
    <submittedName>
        <fullName evidence="2">Uncharacterized protein</fullName>
    </submittedName>
</protein>
<keyword evidence="1" id="KW-0472">Membrane</keyword>
<evidence type="ECO:0000313" key="2">
    <source>
        <dbReference type="EMBL" id="KAJ7614421.1"/>
    </source>
</evidence>
<gene>
    <name evidence="2" type="ORF">FB45DRAFT_1064688</name>
</gene>
<organism evidence="2 3">
    <name type="scientific">Roridomyces roridus</name>
    <dbReference type="NCBI Taxonomy" id="1738132"/>
    <lineage>
        <taxon>Eukaryota</taxon>
        <taxon>Fungi</taxon>
        <taxon>Dikarya</taxon>
        <taxon>Basidiomycota</taxon>
        <taxon>Agaricomycotina</taxon>
        <taxon>Agaricomycetes</taxon>
        <taxon>Agaricomycetidae</taxon>
        <taxon>Agaricales</taxon>
        <taxon>Marasmiineae</taxon>
        <taxon>Mycenaceae</taxon>
        <taxon>Roridomyces</taxon>
    </lineage>
</organism>
<keyword evidence="1" id="KW-0812">Transmembrane</keyword>
<name>A0AAD7BA42_9AGAR</name>
<comment type="caution">
    <text evidence="2">The sequence shown here is derived from an EMBL/GenBank/DDBJ whole genome shotgun (WGS) entry which is preliminary data.</text>
</comment>